<proteinExistence type="inferred from homology"/>
<reference evidence="11" key="1">
    <citation type="submission" date="2017-09" db="EMBL/GenBank/DDBJ databases">
        <title>Depth-based differentiation of microbial function through sediment-hosted aquifers and enrichment of novel symbionts in the deep terrestrial subsurface.</title>
        <authorList>
            <person name="Probst A.J."/>
            <person name="Ladd B."/>
            <person name="Jarett J.K."/>
            <person name="Geller-Mcgrath D.E."/>
            <person name="Sieber C.M.K."/>
            <person name="Emerson J.B."/>
            <person name="Anantharaman K."/>
            <person name="Thomas B.C."/>
            <person name="Malmstrom R."/>
            <person name="Stieglmeier M."/>
            <person name="Klingl A."/>
            <person name="Woyke T."/>
            <person name="Ryan C.M."/>
            <person name="Banfield J.F."/>
        </authorList>
    </citation>
    <scope>NUCLEOTIDE SEQUENCE [LARGE SCALE GENOMIC DNA]</scope>
</reference>
<dbReference type="PROSITE" id="PS00595">
    <property type="entry name" value="AA_TRANSFER_CLASS_5"/>
    <property type="match status" value="1"/>
</dbReference>
<dbReference type="GO" id="GO:0031071">
    <property type="term" value="F:cysteine desulfurase activity"/>
    <property type="evidence" value="ECO:0007669"/>
    <property type="project" value="UniProtKB-UniRule"/>
</dbReference>
<dbReference type="InterPro" id="IPR000192">
    <property type="entry name" value="Aminotrans_V_dom"/>
</dbReference>
<dbReference type="NCBIfam" id="TIGR01979">
    <property type="entry name" value="sufS"/>
    <property type="match status" value="1"/>
</dbReference>
<dbReference type="AlphaFoldDB" id="A0A2M8KWP2"/>
<evidence type="ECO:0000256" key="8">
    <source>
        <dbReference type="RuleBase" id="RU004506"/>
    </source>
</evidence>
<evidence type="ECO:0000256" key="5">
    <source>
        <dbReference type="ARBA" id="ARBA00022898"/>
    </source>
</evidence>
<evidence type="ECO:0000256" key="2">
    <source>
        <dbReference type="ARBA" id="ARBA00010447"/>
    </source>
</evidence>
<dbReference type="CDD" id="cd06453">
    <property type="entry name" value="SufS_like"/>
    <property type="match status" value="1"/>
</dbReference>
<dbReference type="InterPro" id="IPR020578">
    <property type="entry name" value="Aminotrans_V_PyrdxlP_BS"/>
</dbReference>
<organism evidence="10 11">
    <name type="scientific">Candidatus Ryanbacteria bacterium CG10_big_fil_rev_8_21_14_0_10_43_42</name>
    <dbReference type="NCBI Taxonomy" id="1974864"/>
    <lineage>
        <taxon>Bacteria</taxon>
        <taxon>Candidatus Ryaniibacteriota</taxon>
    </lineage>
</organism>
<dbReference type="Gene3D" id="3.90.1150.10">
    <property type="entry name" value="Aspartate Aminotransferase, domain 1"/>
    <property type="match status" value="1"/>
</dbReference>
<evidence type="ECO:0000256" key="7">
    <source>
        <dbReference type="RuleBase" id="RU004504"/>
    </source>
</evidence>
<dbReference type="InterPro" id="IPR015424">
    <property type="entry name" value="PyrdxlP-dep_Trfase"/>
</dbReference>
<keyword evidence="4 8" id="KW-0808">Transferase</keyword>
<feature type="domain" description="Aminotransferase class V" evidence="9">
    <location>
        <begin position="20"/>
        <end position="389"/>
    </location>
</feature>
<comment type="cofactor">
    <cofactor evidence="1 7">
        <name>pyridoxal 5'-phosphate</name>
        <dbReference type="ChEBI" id="CHEBI:597326"/>
    </cofactor>
</comment>
<protein>
    <recommendedName>
        <fullName evidence="3 8">Cysteine desulfurase</fullName>
        <ecNumber evidence="3 8">2.8.1.7</ecNumber>
    </recommendedName>
</protein>
<dbReference type="EMBL" id="PFEF01000006">
    <property type="protein sequence ID" value="PJE64327.1"/>
    <property type="molecule type" value="Genomic_DNA"/>
</dbReference>
<keyword evidence="5 8" id="KW-0663">Pyridoxal phosphate</keyword>
<dbReference type="Gene3D" id="3.40.640.10">
    <property type="entry name" value="Type I PLP-dependent aspartate aminotransferase-like (Major domain)"/>
    <property type="match status" value="1"/>
</dbReference>
<dbReference type="InterPro" id="IPR016454">
    <property type="entry name" value="Cysteine_dSase"/>
</dbReference>
<evidence type="ECO:0000256" key="3">
    <source>
        <dbReference type="ARBA" id="ARBA00012239"/>
    </source>
</evidence>
<dbReference type="InterPro" id="IPR015422">
    <property type="entry name" value="PyrdxlP-dep_Trfase_small"/>
</dbReference>
<evidence type="ECO:0000256" key="6">
    <source>
        <dbReference type="ARBA" id="ARBA00050776"/>
    </source>
</evidence>
<dbReference type="InterPro" id="IPR015421">
    <property type="entry name" value="PyrdxlP-dep_Trfase_major"/>
</dbReference>
<accession>A0A2M8KWP2</accession>
<evidence type="ECO:0000256" key="1">
    <source>
        <dbReference type="ARBA" id="ARBA00001933"/>
    </source>
</evidence>
<comment type="caution">
    <text evidence="10">The sequence shown here is derived from an EMBL/GenBank/DDBJ whole genome shotgun (WGS) entry which is preliminary data.</text>
</comment>
<dbReference type="GO" id="GO:0006534">
    <property type="term" value="P:cysteine metabolic process"/>
    <property type="evidence" value="ECO:0007669"/>
    <property type="project" value="UniProtKB-UniRule"/>
</dbReference>
<dbReference type="PIRSF" id="PIRSF005572">
    <property type="entry name" value="NifS"/>
    <property type="match status" value="1"/>
</dbReference>
<dbReference type="EC" id="2.8.1.7" evidence="3 8"/>
<evidence type="ECO:0000256" key="4">
    <source>
        <dbReference type="ARBA" id="ARBA00022679"/>
    </source>
</evidence>
<gene>
    <name evidence="10" type="ORF">COU90_02650</name>
</gene>
<dbReference type="PANTHER" id="PTHR43586:SF8">
    <property type="entry name" value="CYSTEINE DESULFURASE 1, CHLOROPLASTIC"/>
    <property type="match status" value="1"/>
</dbReference>
<name>A0A2M8KWP2_9BACT</name>
<evidence type="ECO:0000313" key="10">
    <source>
        <dbReference type="EMBL" id="PJE64327.1"/>
    </source>
</evidence>
<dbReference type="InterPro" id="IPR010970">
    <property type="entry name" value="Cys_dSase_SufS"/>
</dbReference>
<dbReference type="SUPFAM" id="SSF53383">
    <property type="entry name" value="PLP-dependent transferases"/>
    <property type="match status" value="1"/>
</dbReference>
<comment type="similarity">
    <text evidence="2 8">Belongs to the class-V pyridoxal-phosphate-dependent aminotransferase family. Csd subfamily.</text>
</comment>
<evidence type="ECO:0000259" key="9">
    <source>
        <dbReference type="Pfam" id="PF00266"/>
    </source>
</evidence>
<sequence length="404" mass="43742">MNISDIKKDFPIFTTNPDLIFLDSAATAQVPRQVTDVMNEYYHSFKANVHSGIYPIGVRAVEEYEKARHTVASFIDADQEEIVFTGGATTALNMISRMLAGGIKEGDEIVVTDLEHHSNFIPWQQLARVAGAHLRSIPIKQDGTISLDDVQDIITEKTKIVAVTHVSQTLGTYVPVKDICRMARKVGAYSVVDAAQSVPHMPVSVRDIDCDFLVISGHKVAGPTGVGVLYGKKEVLHSLEPVVFGGGMIRSVSVEESLWADIPAKFEAGTLPVAEALGLASAMDYLSGIGMDVIKKHENDITHYALSELKALSGVTLFGPGDADKQGGIISFLVSGVHPHDTAEILAKNGIAVRAGHHCAMPLMKKLDVSGTVRVSFYIYNTREDVDALIKGIKDVKHIFSKNV</sequence>
<evidence type="ECO:0000313" key="11">
    <source>
        <dbReference type="Proteomes" id="UP000229098"/>
    </source>
</evidence>
<dbReference type="Proteomes" id="UP000229098">
    <property type="component" value="Unassembled WGS sequence"/>
</dbReference>
<dbReference type="Pfam" id="PF00266">
    <property type="entry name" value="Aminotran_5"/>
    <property type="match status" value="1"/>
</dbReference>
<comment type="catalytic activity">
    <reaction evidence="6 8">
        <text>(sulfur carrier)-H + L-cysteine = (sulfur carrier)-SH + L-alanine</text>
        <dbReference type="Rhea" id="RHEA:43892"/>
        <dbReference type="Rhea" id="RHEA-COMP:14737"/>
        <dbReference type="Rhea" id="RHEA-COMP:14739"/>
        <dbReference type="ChEBI" id="CHEBI:29917"/>
        <dbReference type="ChEBI" id="CHEBI:35235"/>
        <dbReference type="ChEBI" id="CHEBI:57972"/>
        <dbReference type="ChEBI" id="CHEBI:64428"/>
        <dbReference type="EC" id="2.8.1.7"/>
    </reaction>
</comment>
<comment type="function">
    <text evidence="8">Catalyzes the removal of elemental sulfur and selenium atoms from L-cysteine, L-cystine, L-selenocysteine, and L-selenocystine to produce L-alanine.</text>
</comment>
<dbReference type="GO" id="GO:0030170">
    <property type="term" value="F:pyridoxal phosphate binding"/>
    <property type="evidence" value="ECO:0007669"/>
    <property type="project" value="UniProtKB-UniRule"/>
</dbReference>
<dbReference type="PANTHER" id="PTHR43586">
    <property type="entry name" value="CYSTEINE DESULFURASE"/>
    <property type="match status" value="1"/>
</dbReference>